<dbReference type="AlphaFoldDB" id="A0A366KAD9"/>
<dbReference type="Proteomes" id="UP000252530">
    <property type="component" value="Unassembled WGS sequence"/>
</dbReference>
<reference evidence="7 8" key="1">
    <citation type="submission" date="2017-10" db="EMBL/GenBank/DDBJ databases">
        <title>Bifidobacterium xylocopum sp. nov. and Bifidobacterium aemilianum sp. nov., from the carpenter bee (Xylocopa violacea) digestive tract.</title>
        <authorList>
            <person name="Alberoni D."/>
            <person name="Baffoni L."/>
            <person name="Di Gioia D."/>
            <person name="Gaggia F."/>
            <person name="Biavati B."/>
        </authorList>
    </citation>
    <scope>NUCLEOTIDE SEQUENCE [LARGE SCALE GENOMIC DNA]</scope>
    <source>
        <strain evidence="7 8">XV10</strain>
    </source>
</reference>
<organism evidence="7 8">
    <name type="scientific">Bifidobacterium aemilianum</name>
    <dbReference type="NCBI Taxonomy" id="2493120"/>
    <lineage>
        <taxon>Bacteria</taxon>
        <taxon>Bacillati</taxon>
        <taxon>Actinomycetota</taxon>
        <taxon>Actinomycetes</taxon>
        <taxon>Bifidobacteriales</taxon>
        <taxon>Bifidobacteriaceae</taxon>
        <taxon>Bifidobacterium</taxon>
    </lineage>
</organism>
<feature type="transmembrane region" description="Helical" evidence="5">
    <location>
        <begin position="418"/>
        <end position="439"/>
    </location>
</feature>
<feature type="transmembrane region" description="Helical" evidence="5">
    <location>
        <begin position="62"/>
        <end position="85"/>
    </location>
</feature>
<feature type="transmembrane region" description="Helical" evidence="5">
    <location>
        <begin position="184"/>
        <end position="204"/>
    </location>
</feature>
<feature type="transmembrane region" description="Helical" evidence="5">
    <location>
        <begin position="210"/>
        <end position="231"/>
    </location>
</feature>
<dbReference type="SUPFAM" id="SSF103473">
    <property type="entry name" value="MFS general substrate transporter"/>
    <property type="match status" value="1"/>
</dbReference>
<keyword evidence="3 5" id="KW-1133">Transmembrane helix</keyword>
<evidence type="ECO:0000256" key="4">
    <source>
        <dbReference type="ARBA" id="ARBA00023136"/>
    </source>
</evidence>
<dbReference type="GO" id="GO:0005886">
    <property type="term" value="C:plasma membrane"/>
    <property type="evidence" value="ECO:0007669"/>
    <property type="project" value="UniProtKB-SubCell"/>
</dbReference>
<dbReference type="Gene3D" id="1.20.1250.20">
    <property type="entry name" value="MFS general substrate transporter like domains"/>
    <property type="match status" value="2"/>
</dbReference>
<dbReference type="Pfam" id="PF07690">
    <property type="entry name" value="MFS_1"/>
    <property type="match status" value="1"/>
</dbReference>
<feature type="transmembrane region" description="Helical" evidence="5">
    <location>
        <begin position="317"/>
        <end position="338"/>
    </location>
</feature>
<proteinExistence type="predicted"/>
<dbReference type="PANTHER" id="PTHR23501">
    <property type="entry name" value="MAJOR FACILITATOR SUPERFAMILY"/>
    <property type="match status" value="1"/>
</dbReference>
<feature type="transmembrane region" description="Helical" evidence="5">
    <location>
        <begin position="285"/>
        <end position="310"/>
    </location>
</feature>
<dbReference type="OrthoDB" id="9781469at2"/>
<accession>A0A366KAD9</accession>
<name>A0A366KAD9_9BIFI</name>
<evidence type="ECO:0000313" key="7">
    <source>
        <dbReference type="EMBL" id="RBP98073.1"/>
    </source>
</evidence>
<dbReference type="GO" id="GO:0022857">
    <property type="term" value="F:transmembrane transporter activity"/>
    <property type="evidence" value="ECO:0007669"/>
    <property type="project" value="InterPro"/>
</dbReference>
<dbReference type="PROSITE" id="PS50850">
    <property type="entry name" value="MFS"/>
    <property type="match status" value="1"/>
</dbReference>
<evidence type="ECO:0000256" key="3">
    <source>
        <dbReference type="ARBA" id="ARBA00022989"/>
    </source>
</evidence>
<gene>
    <name evidence="7" type="ORF">CRD60_02565</name>
</gene>
<dbReference type="EMBL" id="PDCG01000002">
    <property type="protein sequence ID" value="RBP98073.1"/>
    <property type="molecule type" value="Genomic_DNA"/>
</dbReference>
<feature type="domain" description="Major facilitator superfamily (MFS) profile" evidence="6">
    <location>
        <begin position="1"/>
        <end position="441"/>
    </location>
</feature>
<dbReference type="InterPro" id="IPR020846">
    <property type="entry name" value="MFS_dom"/>
</dbReference>
<comment type="subcellular location">
    <subcellularLocation>
        <location evidence="1">Cell membrane</location>
        <topology evidence="1">Multi-pass membrane protein</topology>
    </subcellularLocation>
</comment>
<feature type="transmembrane region" description="Helical" evidence="5">
    <location>
        <begin position="252"/>
        <end position="273"/>
    </location>
</feature>
<protein>
    <submittedName>
        <fullName evidence="7">MFS transporter</fullName>
    </submittedName>
</protein>
<feature type="transmembrane region" description="Helical" evidence="5">
    <location>
        <begin position="151"/>
        <end position="172"/>
    </location>
</feature>
<evidence type="ECO:0000259" key="6">
    <source>
        <dbReference type="PROSITE" id="PS50850"/>
    </source>
</evidence>
<evidence type="ECO:0000256" key="5">
    <source>
        <dbReference type="SAM" id="Phobius"/>
    </source>
</evidence>
<dbReference type="InterPro" id="IPR036259">
    <property type="entry name" value="MFS_trans_sf"/>
</dbReference>
<evidence type="ECO:0000256" key="2">
    <source>
        <dbReference type="ARBA" id="ARBA00022692"/>
    </source>
</evidence>
<comment type="caution">
    <text evidence="7">The sequence shown here is derived from an EMBL/GenBank/DDBJ whole genome shotgun (WGS) entry which is preliminary data.</text>
</comment>
<keyword evidence="2 5" id="KW-0812">Transmembrane</keyword>
<dbReference type="InterPro" id="IPR011701">
    <property type="entry name" value="MFS"/>
</dbReference>
<dbReference type="PANTHER" id="PTHR23501:SF190">
    <property type="entry name" value="MAJOR FACILITATOR SUPERFAMILY MFS_1"/>
    <property type="match status" value="1"/>
</dbReference>
<feature type="transmembrane region" description="Helical" evidence="5">
    <location>
        <begin position="121"/>
        <end position="145"/>
    </location>
</feature>
<evidence type="ECO:0000313" key="8">
    <source>
        <dbReference type="Proteomes" id="UP000252530"/>
    </source>
</evidence>
<keyword evidence="4 5" id="KW-0472">Membrane</keyword>
<sequence length="444" mass="47968">MVIVFITQLDGGALPTMLPAITRSFDLSTMGSSWVVGIYTLGLVAATPITSNLSDSHGRRKVFLWELALWFCGCLISALAPVFPVMLLGRFIQSAGDSGIMVLSMSVLLEQARHDNQGRRVSRVGVIAGLSAMVAPVFSGMLMGFTHSWRAYFLVMLPFLLVLFLLTWKLMGKEKVGKHWDTDYLGLTSFTLALTCLMVGITFLRQERAYLPLILGCLLVSLVSGAVFIWHERRLLGTVMPFLPMNLLRKPAYTLTILLGMVGGMFFSLFTYIPTYVHTIFGLPIRSAGTVMTAVGLGSIIGSWLGGLLIDRWGERFTLVFSSSLIGLASLAITLTLWSLPLFVLFSLALGIAMGSLMSAPLQVIVGRLAGQDQRMQAIGGLSTTKKIGTAIAPLIFALAIEAGKVGGTATLGSYRNMFLISCGLAVLSLLIIIPIPFASKEQS</sequence>
<feature type="transmembrane region" description="Helical" evidence="5">
    <location>
        <begin position="388"/>
        <end position="406"/>
    </location>
</feature>
<feature type="transmembrane region" description="Helical" evidence="5">
    <location>
        <begin position="344"/>
        <end position="367"/>
    </location>
</feature>
<keyword evidence="8" id="KW-1185">Reference proteome</keyword>
<evidence type="ECO:0000256" key="1">
    <source>
        <dbReference type="ARBA" id="ARBA00004651"/>
    </source>
</evidence>
<feature type="transmembrane region" description="Helical" evidence="5">
    <location>
        <begin position="32"/>
        <end position="50"/>
    </location>
</feature>